<dbReference type="Proteomes" id="UP000430202">
    <property type="component" value="Unassembled WGS sequence"/>
</dbReference>
<dbReference type="Gene3D" id="3.40.50.1820">
    <property type="entry name" value="alpha/beta hydrolase"/>
    <property type="match status" value="1"/>
</dbReference>
<name>A0A653X853_9FLAO</name>
<keyword evidence="2" id="KW-1185">Reference proteome</keyword>
<gene>
    <name evidence="1" type="ORF">MARI151_60513</name>
</gene>
<evidence type="ECO:0000313" key="2">
    <source>
        <dbReference type="Proteomes" id="UP000430202"/>
    </source>
</evidence>
<proteinExistence type="predicted"/>
<reference evidence="1 2" key="1">
    <citation type="submission" date="2019-10" db="EMBL/GenBank/DDBJ databases">
        <authorList>
            <person name="Karimi E."/>
        </authorList>
    </citation>
    <scope>NUCLEOTIDE SEQUENCE [LARGE SCALE GENOMIC DNA]</scope>
    <source>
        <strain evidence="1">Maribacter sp. 151</strain>
    </source>
</reference>
<protein>
    <recommendedName>
        <fullName evidence="3">Alpha/beta hydrolase</fullName>
    </recommendedName>
</protein>
<dbReference type="InterPro" id="IPR029058">
    <property type="entry name" value="AB_hydrolase_fold"/>
</dbReference>
<dbReference type="PANTHER" id="PTHR43194">
    <property type="entry name" value="HYDROLASE ALPHA/BETA FOLD FAMILY"/>
    <property type="match status" value="1"/>
</dbReference>
<organism evidence="1 2">
    <name type="scientific">Maribacter litoralis</name>
    <dbReference type="NCBI Taxonomy" id="2059726"/>
    <lineage>
        <taxon>Bacteria</taxon>
        <taxon>Pseudomonadati</taxon>
        <taxon>Bacteroidota</taxon>
        <taxon>Flavobacteriia</taxon>
        <taxon>Flavobacteriales</taxon>
        <taxon>Flavobacteriaceae</taxon>
        <taxon>Maribacter</taxon>
    </lineage>
</organism>
<dbReference type="CDD" id="cd12810">
    <property type="entry name" value="Esterase_713_like-3"/>
    <property type="match status" value="1"/>
</dbReference>
<evidence type="ECO:0008006" key="3">
    <source>
        <dbReference type="Google" id="ProtNLM"/>
    </source>
</evidence>
<dbReference type="AlphaFoldDB" id="A0A653X853"/>
<dbReference type="PANTHER" id="PTHR43194:SF2">
    <property type="entry name" value="PEROXISOMAL MEMBRANE PROTEIN LPX1"/>
    <property type="match status" value="1"/>
</dbReference>
<evidence type="ECO:0000313" key="1">
    <source>
        <dbReference type="EMBL" id="VXC27396.1"/>
    </source>
</evidence>
<sequence>MIKLKYTVVLTSILLCIGCNEQNKQIADNPVESNDIISIQEQGTFAVGGSVKKSSGTFDPIAHGAFNPTNQSTEGQTLHGDHASVFYQIPTEPRNLPLVFWHGYGQSMRTWQSTPDNREGFQSIFLKKRYPVYLLDQPRRGLAGQSLEPKTLESKTEDQLWFGIFRMGEGTRFYPNVQFSKDPEALDQFFRRSTPDTGPLNINLNIEAVSQLFGKIGDGILVTHSHSGGQGWSAALKTDRIKAIVAYEPGSNFVFPEDNIPEPISNVGGTLRAKGVAMVEFQKLTKIPIVIYYGDYIPETEVENPGQDQWRAALSMARKWTKTVNDAGGDVTLVVLPEIGIKGNTHFPMSDLNNQEIADVMYNWLEEIKLKNKRNEKSNYNSTVYASYLHFCPKYGLQSILIQRRGL</sequence>
<dbReference type="SUPFAM" id="SSF53474">
    <property type="entry name" value="alpha/beta-Hydrolases"/>
    <property type="match status" value="1"/>
</dbReference>
<dbReference type="InterPro" id="IPR050228">
    <property type="entry name" value="Carboxylesterase_BioH"/>
</dbReference>
<dbReference type="EMBL" id="CABWLR010000006">
    <property type="protein sequence ID" value="VXC27396.1"/>
    <property type="molecule type" value="Genomic_DNA"/>
</dbReference>
<dbReference type="RefSeq" id="WP_236564510.1">
    <property type="nucleotide sequence ID" value="NZ_LR733271.1"/>
</dbReference>
<accession>A0A653X853</accession>